<dbReference type="PANTHER" id="PTHR19304">
    <property type="entry name" value="CYCLIC-AMP RESPONSE ELEMENT BINDING PROTEIN"/>
    <property type="match status" value="1"/>
</dbReference>
<dbReference type="CDD" id="cd14687">
    <property type="entry name" value="bZIP_ATF2"/>
    <property type="match status" value="1"/>
</dbReference>
<evidence type="ECO:0000313" key="12">
    <source>
        <dbReference type="EMBL" id="OJI80087.1"/>
    </source>
</evidence>
<keyword evidence="5" id="KW-0238">DNA-binding</keyword>
<dbReference type="InterPro" id="IPR002112">
    <property type="entry name" value="Leuzip_Jun"/>
</dbReference>
<dbReference type="OrthoDB" id="295274at2759"/>
<dbReference type="GO" id="GO:0005634">
    <property type="term" value="C:nucleus"/>
    <property type="evidence" value="ECO:0007669"/>
    <property type="project" value="UniProtKB-SubCell"/>
</dbReference>
<evidence type="ECO:0000256" key="2">
    <source>
        <dbReference type="ARBA" id="ARBA00009050"/>
    </source>
</evidence>
<dbReference type="GO" id="GO:0003700">
    <property type="term" value="F:DNA-binding transcription factor activity"/>
    <property type="evidence" value="ECO:0007669"/>
    <property type="project" value="InterPro"/>
</dbReference>
<evidence type="ECO:0000256" key="10">
    <source>
        <dbReference type="SAM" id="MobiDB-lite"/>
    </source>
</evidence>
<evidence type="ECO:0000256" key="1">
    <source>
        <dbReference type="ARBA" id="ARBA00004123"/>
    </source>
</evidence>
<dbReference type="SMART" id="SM00338">
    <property type="entry name" value="BRLZ"/>
    <property type="match status" value="1"/>
</dbReference>
<feature type="region of interest" description="Disordered" evidence="10">
    <location>
        <begin position="111"/>
        <end position="188"/>
    </location>
</feature>
<dbReference type="InterPro" id="IPR051027">
    <property type="entry name" value="bZIP_transcription_factors"/>
</dbReference>
<evidence type="ECO:0000256" key="7">
    <source>
        <dbReference type="ARBA" id="ARBA00023242"/>
    </source>
</evidence>
<reference evidence="13" key="1">
    <citation type="journal article" date="2017" name="Genome Biol.">
        <title>Comparative genomics reveals high biological diversity and specific adaptations in the industrially and medically important fungal genus Aspergillus.</title>
        <authorList>
            <person name="de Vries R.P."/>
            <person name="Riley R."/>
            <person name="Wiebenga A."/>
            <person name="Aguilar-Osorio G."/>
            <person name="Amillis S."/>
            <person name="Uchima C.A."/>
            <person name="Anderluh G."/>
            <person name="Asadollahi M."/>
            <person name="Askin M."/>
            <person name="Barry K."/>
            <person name="Battaglia E."/>
            <person name="Bayram O."/>
            <person name="Benocci T."/>
            <person name="Braus-Stromeyer S.A."/>
            <person name="Caldana C."/>
            <person name="Canovas D."/>
            <person name="Cerqueira G.C."/>
            <person name="Chen F."/>
            <person name="Chen W."/>
            <person name="Choi C."/>
            <person name="Clum A."/>
            <person name="Dos Santos R.A."/>
            <person name="Damasio A.R."/>
            <person name="Diallinas G."/>
            <person name="Emri T."/>
            <person name="Fekete E."/>
            <person name="Flipphi M."/>
            <person name="Freyberg S."/>
            <person name="Gallo A."/>
            <person name="Gournas C."/>
            <person name="Habgood R."/>
            <person name="Hainaut M."/>
            <person name="Harispe M.L."/>
            <person name="Henrissat B."/>
            <person name="Hilden K.S."/>
            <person name="Hope R."/>
            <person name="Hossain A."/>
            <person name="Karabika E."/>
            <person name="Karaffa L."/>
            <person name="Karanyi Z."/>
            <person name="Krasevec N."/>
            <person name="Kuo A."/>
            <person name="Kusch H."/>
            <person name="LaButti K."/>
            <person name="Lagendijk E.L."/>
            <person name="Lapidus A."/>
            <person name="Levasseur A."/>
            <person name="Lindquist E."/>
            <person name="Lipzen A."/>
            <person name="Logrieco A.F."/>
            <person name="MacCabe A."/>
            <person name="Maekelae M.R."/>
            <person name="Malavazi I."/>
            <person name="Melin P."/>
            <person name="Meyer V."/>
            <person name="Mielnichuk N."/>
            <person name="Miskei M."/>
            <person name="Molnar A.P."/>
            <person name="Mule G."/>
            <person name="Ngan C.Y."/>
            <person name="Orejas M."/>
            <person name="Orosz E."/>
            <person name="Ouedraogo J.P."/>
            <person name="Overkamp K.M."/>
            <person name="Park H.-S."/>
            <person name="Perrone G."/>
            <person name="Piumi F."/>
            <person name="Punt P.J."/>
            <person name="Ram A.F."/>
            <person name="Ramon A."/>
            <person name="Rauscher S."/>
            <person name="Record E."/>
            <person name="Riano-Pachon D.M."/>
            <person name="Robert V."/>
            <person name="Roehrig J."/>
            <person name="Ruller R."/>
            <person name="Salamov A."/>
            <person name="Salih N.S."/>
            <person name="Samson R.A."/>
            <person name="Sandor E."/>
            <person name="Sanguinetti M."/>
            <person name="Schuetze T."/>
            <person name="Sepcic K."/>
            <person name="Shelest E."/>
            <person name="Sherlock G."/>
            <person name="Sophianopoulou V."/>
            <person name="Squina F.M."/>
            <person name="Sun H."/>
            <person name="Susca A."/>
            <person name="Todd R.B."/>
            <person name="Tsang A."/>
            <person name="Unkles S.E."/>
            <person name="van de Wiele N."/>
            <person name="van Rossen-Uffink D."/>
            <person name="Oliveira J.V."/>
            <person name="Vesth T.C."/>
            <person name="Visser J."/>
            <person name="Yu J.-H."/>
            <person name="Zhou M."/>
            <person name="Andersen M.R."/>
            <person name="Archer D.B."/>
            <person name="Baker S.E."/>
            <person name="Benoit I."/>
            <person name="Brakhage A.A."/>
            <person name="Braus G.H."/>
            <person name="Fischer R."/>
            <person name="Frisvad J.C."/>
            <person name="Goldman G.H."/>
            <person name="Houbraken J."/>
            <person name="Oakley B."/>
            <person name="Pocsi I."/>
            <person name="Scazzocchio C."/>
            <person name="Seiboth B."/>
            <person name="vanKuyk P.A."/>
            <person name="Wortman J."/>
            <person name="Dyer P.S."/>
            <person name="Grigoriev I.V."/>
        </authorList>
    </citation>
    <scope>NUCLEOTIDE SEQUENCE [LARGE SCALE GENOMIC DNA]</scope>
    <source>
        <strain evidence="13">CBS 134.48</strain>
    </source>
</reference>
<accession>A0A1L9MSY4</accession>
<dbReference type="Pfam" id="PF00170">
    <property type="entry name" value="bZIP_1"/>
    <property type="match status" value="1"/>
</dbReference>
<feature type="compositionally biased region" description="Polar residues" evidence="10">
    <location>
        <begin position="126"/>
        <end position="140"/>
    </location>
</feature>
<protein>
    <recommendedName>
        <fullName evidence="8">Basic leucine zipper (bZIP) transcription factor atfB</fullName>
    </recommendedName>
</protein>
<keyword evidence="6" id="KW-0804">Transcription</keyword>
<keyword evidence="13" id="KW-1185">Reference proteome</keyword>
<dbReference type="GO" id="GO:0003677">
    <property type="term" value="F:DNA binding"/>
    <property type="evidence" value="ECO:0007669"/>
    <property type="project" value="UniProtKB-KW"/>
</dbReference>
<proteinExistence type="inferred from homology"/>
<evidence type="ECO:0000259" key="11">
    <source>
        <dbReference type="PROSITE" id="PS50217"/>
    </source>
</evidence>
<dbReference type="PROSITE" id="PS50217">
    <property type="entry name" value="BZIP"/>
    <property type="match status" value="1"/>
</dbReference>
<keyword evidence="4" id="KW-0346">Stress response</keyword>
<dbReference type="EMBL" id="KV878207">
    <property type="protein sequence ID" value="OJI80087.1"/>
    <property type="molecule type" value="Genomic_DNA"/>
</dbReference>
<dbReference type="VEuPathDB" id="FungiDB:ASPTUDRAFT_204126"/>
<dbReference type="InterPro" id="IPR046347">
    <property type="entry name" value="bZIP_sf"/>
</dbReference>
<dbReference type="PRINTS" id="PR00043">
    <property type="entry name" value="LEUZIPPRJUN"/>
</dbReference>
<comment type="similarity">
    <text evidence="2">Belongs to the bZIP family. ATF subfamily.</text>
</comment>
<dbReference type="Gene3D" id="1.20.5.170">
    <property type="match status" value="1"/>
</dbReference>
<feature type="domain" description="BZIP" evidence="11">
    <location>
        <begin position="188"/>
        <end position="251"/>
    </location>
</feature>
<evidence type="ECO:0000256" key="8">
    <source>
        <dbReference type="ARBA" id="ARBA00068999"/>
    </source>
</evidence>
<dbReference type="STRING" id="767770.A0A1L9MSY4"/>
<evidence type="ECO:0000256" key="4">
    <source>
        <dbReference type="ARBA" id="ARBA00023016"/>
    </source>
</evidence>
<feature type="compositionally biased region" description="Acidic residues" evidence="10">
    <location>
        <begin position="299"/>
        <end position="308"/>
    </location>
</feature>
<keyword evidence="9" id="KW-0175">Coiled coil</keyword>
<name>A0A1L9MSY4_ASPTC</name>
<comment type="subcellular location">
    <subcellularLocation>
        <location evidence="1">Nucleus</location>
    </subcellularLocation>
</comment>
<feature type="region of interest" description="Disordered" evidence="10">
    <location>
        <begin position="269"/>
        <end position="328"/>
    </location>
</feature>
<sequence length="328" mass="36449">MADVRMSADLNLYGPLSGPTPTTDETWPGSLPFYLDNTIPQDCLSLPLFEDNNQWLLNSFEPPVSWATGPALRTNSTASSDASFIAPCQTVHNPTNDYEQKCSPMQATFPLVPAQMPPAPMHEITSRGSITSVSSGGSADSNQSRFSISSYSSSNESPVYSRRGSSNRPPSPGFEVNEPGFEVNERERRKRERFLERNRVAANKCRKKKKEHAKQLESRCETVSRENTLLESQVDHLRGEILNLKNELLRHSHCGDERIKDHLAKMVKQLSDKAGTTTQSPEEKKESLPPTKSPKQEQEQEMTMDLEDLVQLPAAGDGSATEGQKDTE</sequence>
<dbReference type="OMA" id="QLESRCM"/>
<keyword evidence="3" id="KW-0805">Transcription regulation</keyword>
<evidence type="ECO:0000313" key="13">
    <source>
        <dbReference type="Proteomes" id="UP000184304"/>
    </source>
</evidence>
<gene>
    <name evidence="12" type="ORF">ASPTUDRAFT_204126</name>
</gene>
<dbReference type="Proteomes" id="UP000184304">
    <property type="component" value="Unassembled WGS sequence"/>
</dbReference>
<organism evidence="12 13">
    <name type="scientific">Aspergillus tubingensis (strain CBS 134.48)</name>
    <dbReference type="NCBI Taxonomy" id="767770"/>
    <lineage>
        <taxon>Eukaryota</taxon>
        <taxon>Fungi</taxon>
        <taxon>Dikarya</taxon>
        <taxon>Ascomycota</taxon>
        <taxon>Pezizomycotina</taxon>
        <taxon>Eurotiomycetes</taxon>
        <taxon>Eurotiomycetidae</taxon>
        <taxon>Eurotiales</taxon>
        <taxon>Aspergillaceae</taxon>
        <taxon>Aspergillus</taxon>
        <taxon>Aspergillus subgen. Circumdati</taxon>
    </lineage>
</organism>
<dbReference type="FunFam" id="1.20.5.170:FF:000053">
    <property type="entry name" value="BZIP transcription factor AtfA"/>
    <property type="match status" value="1"/>
</dbReference>
<evidence type="ECO:0000256" key="3">
    <source>
        <dbReference type="ARBA" id="ARBA00023015"/>
    </source>
</evidence>
<dbReference type="InterPro" id="IPR004827">
    <property type="entry name" value="bZIP"/>
</dbReference>
<dbReference type="SUPFAM" id="SSF57959">
    <property type="entry name" value="Leucine zipper domain"/>
    <property type="match status" value="1"/>
</dbReference>
<dbReference type="PROSITE" id="PS00036">
    <property type="entry name" value="BZIP_BASIC"/>
    <property type="match status" value="1"/>
</dbReference>
<evidence type="ECO:0000256" key="6">
    <source>
        <dbReference type="ARBA" id="ARBA00023163"/>
    </source>
</evidence>
<dbReference type="AlphaFoldDB" id="A0A1L9MSY4"/>
<evidence type="ECO:0000256" key="9">
    <source>
        <dbReference type="SAM" id="Coils"/>
    </source>
</evidence>
<feature type="coiled-coil region" evidence="9">
    <location>
        <begin position="206"/>
        <end position="247"/>
    </location>
</feature>
<keyword evidence="7" id="KW-0539">Nucleus</keyword>
<evidence type="ECO:0000256" key="5">
    <source>
        <dbReference type="ARBA" id="ARBA00023125"/>
    </source>
</evidence>
<feature type="compositionally biased region" description="Low complexity" evidence="10">
    <location>
        <begin position="141"/>
        <end position="168"/>
    </location>
</feature>